<evidence type="ECO:0000313" key="16">
    <source>
        <dbReference type="Proteomes" id="UP000285624"/>
    </source>
</evidence>
<dbReference type="FunFam" id="3.60.110.10:FF:000003">
    <property type="entry name" value="Glutamine-dependent NAD(+) synthetase"/>
    <property type="match status" value="1"/>
</dbReference>
<keyword evidence="4" id="KW-0436">Ligase</keyword>
<dbReference type="InterPro" id="IPR036526">
    <property type="entry name" value="C-N_Hydrolase_sf"/>
</dbReference>
<dbReference type="PANTHER" id="PTHR23090">
    <property type="entry name" value="NH 3 /GLUTAMINE-DEPENDENT NAD + SYNTHETASE"/>
    <property type="match status" value="1"/>
</dbReference>
<dbReference type="Proteomes" id="UP000285883">
    <property type="component" value="Unassembled WGS sequence"/>
</dbReference>
<dbReference type="AlphaFoldDB" id="A0A3R7H6U3"/>
<dbReference type="Gene3D" id="2.130.10.10">
    <property type="entry name" value="YVTN repeat-like/Quinoprotein amine dehydrogenase"/>
    <property type="match status" value="1"/>
</dbReference>
<dbReference type="PANTHER" id="PTHR23090:SF9">
    <property type="entry name" value="GLUTAMINE-DEPENDENT NAD(+) SYNTHETASE"/>
    <property type="match status" value="1"/>
</dbReference>
<dbReference type="InterPro" id="IPR003694">
    <property type="entry name" value="NAD_synthase"/>
</dbReference>
<gene>
    <name evidence="14" type="ORF">BBI17_000081</name>
    <name evidence="15" type="ORF">BBO99_00000081</name>
    <name evidence="12" type="ORF">JM16_000153</name>
    <name evidence="13" type="ORF">JM18_000200</name>
</gene>
<dbReference type="Proteomes" id="UP000785171">
    <property type="component" value="Unassembled WGS sequence"/>
</dbReference>
<evidence type="ECO:0000313" key="15">
    <source>
        <dbReference type="EMBL" id="RLN85988.1"/>
    </source>
</evidence>
<dbReference type="CDD" id="cd07570">
    <property type="entry name" value="GAT_Gln-NAD-synth"/>
    <property type="match status" value="1"/>
</dbReference>
<evidence type="ECO:0000256" key="3">
    <source>
        <dbReference type="ARBA" id="ARBA00012743"/>
    </source>
</evidence>
<evidence type="ECO:0000313" key="13">
    <source>
        <dbReference type="EMBL" id="KAG2533303.1"/>
    </source>
</evidence>
<accession>A0A3R7H6U3</accession>
<dbReference type="GO" id="GO:0005524">
    <property type="term" value="F:ATP binding"/>
    <property type="evidence" value="ECO:0007669"/>
    <property type="project" value="UniProtKB-KW"/>
</dbReference>
<evidence type="ECO:0000256" key="5">
    <source>
        <dbReference type="ARBA" id="ARBA00022741"/>
    </source>
</evidence>
<name>A0A3R7H6U3_9STRA</name>
<dbReference type="GO" id="GO:0009435">
    <property type="term" value="P:NAD+ biosynthetic process"/>
    <property type="evidence" value="ECO:0007669"/>
    <property type="project" value="UniProtKB-UniPathway"/>
</dbReference>
<evidence type="ECO:0000256" key="10">
    <source>
        <dbReference type="SAM" id="MobiDB-lite"/>
    </source>
</evidence>
<dbReference type="InterPro" id="IPR003010">
    <property type="entry name" value="C-N_Hydrolase"/>
</dbReference>
<reference evidence="12" key="1">
    <citation type="journal article" date="2015" name="Genom Data">
        <title>Genome sequences of six Phytophthora species associated with forests in New Zealand.</title>
        <authorList>
            <person name="Studholme D.J."/>
            <person name="McDougal R.L."/>
            <person name="Sambles C."/>
            <person name="Hansen E."/>
            <person name="Hardy G."/>
            <person name="Grant M."/>
            <person name="Ganley R.J."/>
            <person name="Williams N.M."/>
        </authorList>
    </citation>
    <scope>NUCLEOTIDE SEQUENCE</scope>
    <source>
        <strain evidence="12">NZFS 2646</strain>
        <strain evidence="13">NZFS 3630</strain>
    </source>
</reference>
<keyword evidence="7" id="KW-0520">NAD</keyword>
<dbReference type="SUPFAM" id="SSF56317">
    <property type="entry name" value="Carbon-nitrogen hydrolase"/>
    <property type="match status" value="1"/>
</dbReference>
<dbReference type="PROSITE" id="PS50263">
    <property type="entry name" value="CN_HYDROLASE"/>
    <property type="match status" value="1"/>
</dbReference>
<dbReference type="Pfam" id="PF00795">
    <property type="entry name" value="CN_hydrolase"/>
    <property type="match status" value="1"/>
</dbReference>
<reference evidence="12" key="3">
    <citation type="submission" date="2020-06" db="EMBL/GenBank/DDBJ databases">
        <authorList>
            <person name="Studholme D.J."/>
        </authorList>
    </citation>
    <scope>NUCLEOTIDE SEQUENCE</scope>
    <source>
        <strain evidence="12">NZFS 2646</strain>
        <strain evidence="13">NZFS 3630</strain>
    </source>
</reference>
<evidence type="ECO:0000256" key="6">
    <source>
        <dbReference type="ARBA" id="ARBA00022840"/>
    </source>
</evidence>
<keyword evidence="6" id="KW-0067">ATP-binding</keyword>
<dbReference type="Pfam" id="PF02540">
    <property type="entry name" value="NAD_synthase"/>
    <property type="match status" value="1"/>
</dbReference>
<keyword evidence="5" id="KW-0547">Nucleotide-binding</keyword>
<dbReference type="Gene3D" id="3.60.110.10">
    <property type="entry name" value="Carbon-nitrogen hydrolase"/>
    <property type="match status" value="1"/>
</dbReference>
<evidence type="ECO:0000313" key="14">
    <source>
        <dbReference type="EMBL" id="RLN26883.1"/>
    </source>
</evidence>
<dbReference type="Proteomes" id="UP000792063">
    <property type="component" value="Unassembled WGS sequence"/>
</dbReference>
<evidence type="ECO:0000259" key="11">
    <source>
        <dbReference type="PROSITE" id="PS50263"/>
    </source>
</evidence>
<dbReference type="InterPro" id="IPR001680">
    <property type="entry name" value="WD40_rpt"/>
</dbReference>
<keyword evidence="16" id="KW-1185">Reference proteome</keyword>
<dbReference type="Gene3D" id="3.40.50.620">
    <property type="entry name" value="HUPs"/>
    <property type="match status" value="1"/>
</dbReference>
<comment type="similarity">
    <text evidence="2">In the C-terminal section; belongs to the NAD synthetase family.</text>
</comment>
<evidence type="ECO:0000256" key="7">
    <source>
        <dbReference type="ARBA" id="ARBA00023027"/>
    </source>
</evidence>
<dbReference type="HAMAP" id="MF_02090">
    <property type="entry name" value="NadE_glutamine_dep"/>
    <property type="match status" value="1"/>
</dbReference>
<comment type="pathway">
    <text evidence="1">Cofactor biosynthesis; NAD(+) biosynthesis; NAD(+) from deamido-NAD(+) (L-Gln route): step 1/1.</text>
</comment>
<dbReference type="NCBIfam" id="TIGR00552">
    <property type="entry name" value="nadE"/>
    <property type="match status" value="1"/>
</dbReference>
<dbReference type="Proteomes" id="UP000285624">
    <property type="component" value="Unassembled WGS sequence"/>
</dbReference>
<comment type="caution">
    <text evidence="14">The sequence shown here is derived from an EMBL/GenBank/DDBJ whole genome shotgun (WGS) entry which is preliminary data.</text>
</comment>
<evidence type="ECO:0000256" key="2">
    <source>
        <dbReference type="ARBA" id="ARBA00007145"/>
    </source>
</evidence>
<dbReference type="InterPro" id="IPR022310">
    <property type="entry name" value="NAD/GMP_synthase"/>
</dbReference>
<dbReference type="GO" id="GO:0003952">
    <property type="term" value="F:NAD+ synthase (glutamine-hydrolyzing) activity"/>
    <property type="evidence" value="ECO:0007669"/>
    <property type="project" value="UniProtKB-EC"/>
</dbReference>
<sequence>MDAPKLLSAFVAVPDLVPGTRGSGMVMNWQQQAGVMYAGGNSSMLRGWNLCREKCTTALPTQTDSCVTSMASDDSIPGMLVAGFGDGTLRIFDSRSRPDYAVKTIMKEHTSWVVQTHIYAGRNELLSGSVTGELKFWDLRYPKTSVKSLEAHRSPMTALAVHDYAPIFASGSHNQFIKVFRSDGEQLALIRYHEGFLALSIMSALVTVATCNLNQWALDFDGNLERILESIRQAKALGARYRVGPELEVCGYGCEDHFLEQDTFFHCWESLEMILRSDVTNDILCDIGMPVMHNGVRYNCRVFCLNQRILFIRPKLFLADDGNYRETRWFTTWKSGMGKGNARGLDKFVLPASLQKLTGCVHVPIGSGALSTLDTSCGAESCEELFTPDSPHVNLSLAGVEIIGNGSGSHHQLRKLDQRMDLIRGATTKSGGVYLYSNQQGCDGGRMYYDGCAVIVVNGQVVAQGSQFSVKDVEVVTATVDLDDVRSYRGSVSSRCEQASSLDTVIPKIDVEFSLCHDEASFLQPTPAIDVHYHVPEEEIALGPACWMWDYLRRSGGSGFFLPLSGGADSSSVACIVGVMCHLVVEAANNGDEQVIKDVQRIMGTSEQEYQTLTPADLASHVLHTTYMGTKNSSAATKKRASSLASQLGCYHLEMGMDMMVDAVVKTFSLLTGKTPQFLSRGGNIQQDLALQNIQARLRMVMAYLLAQLLPWVRSKNGFLLVLSSGNVDEALRGYMTKYDCSSGDLNPIGAVSKGDLKKLLRWAAVKYNYPALQTVEEAPPTAELRPTDENAGEEADHSQLDEEDMGMTYGELSYFGRLRKIDRCGPYWMFRKLAHLWSHLTPTDVATKVKRFFFYYSINRHKMTTLTPSYHAENYSPDDNRFDLRPFLYNSLWTRQFRSIDTLATKLEEKKQE</sequence>
<dbReference type="EMBL" id="MAYM02001079">
    <property type="protein sequence ID" value="RLN26883.1"/>
    <property type="molecule type" value="Genomic_DNA"/>
</dbReference>
<feature type="region of interest" description="Disordered" evidence="10">
    <location>
        <begin position="779"/>
        <end position="800"/>
    </location>
</feature>
<dbReference type="InterPro" id="IPR036322">
    <property type="entry name" value="WD40_repeat_dom_sf"/>
</dbReference>
<dbReference type="SUPFAM" id="SSF50978">
    <property type="entry name" value="WD40 repeat-like"/>
    <property type="match status" value="1"/>
</dbReference>
<dbReference type="STRING" id="325452.A0A3R7H6U3"/>
<dbReference type="GO" id="GO:0004359">
    <property type="term" value="F:glutaminase activity"/>
    <property type="evidence" value="ECO:0007669"/>
    <property type="project" value="InterPro"/>
</dbReference>
<comment type="catalytic activity">
    <reaction evidence="9">
        <text>deamido-NAD(+) + L-glutamine + ATP + H2O = L-glutamate + AMP + diphosphate + NAD(+) + H(+)</text>
        <dbReference type="Rhea" id="RHEA:24384"/>
        <dbReference type="ChEBI" id="CHEBI:15377"/>
        <dbReference type="ChEBI" id="CHEBI:15378"/>
        <dbReference type="ChEBI" id="CHEBI:29985"/>
        <dbReference type="ChEBI" id="CHEBI:30616"/>
        <dbReference type="ChEBI" id="CHEBI:33019"/>
        <dbReference type="ChEBI" id="CHEBI:57540"/>
        <dbReference type="ChEBI" id="CHEBI:58359"/>
        <dbReference type="ChEBI" id="CHEBI:58437"/>
        <dbReference type="ChEBI" id="CHEBI:456215"/>
        <dbReference type="EC" id="6.3.5.1"/>
    </reaction>
</comment>
<dbReference type="EMBL" id="JPWU03000003">
    <property type="protein sequence ID" value="KAG2533303.1"/>
    <property type="molecule type" value="Genomic_DNA"/>
</dbReference>
<evidence type="ECO:0000256" key="9">
    <source>
        <dbReference type="ARBA" id="ARBA00052340"/>
    </source>
</evidence>
<evidence type="ECO:0000313" key="12">
    <source>
        <dbReference type="EMBL" id="KAG2533125.1"/>
    </source>
</evidence>
<dbReference type="EMBL" id="JPWV03000001">
    <property type="protein sequence ID" value="KAG2533125.1"/>
    <property type="molecule type" value="Genomic_DNA"/>
</dbReference>
<evidence type="ECO:0000256" key="8">
    <source>
        <dbReference type="ARBA" id="ARBA00030681"/>
    </source>
</evidence>
<evidence type="ECO:0000313" key="17">
    <source>
        <dbReference type="Proteomes" id="UP000285883"/>
    </source>
</evidence>
<dbReference type="UniPathway" id="UPA00253">
    <property type="reaction ID" value="UER00334"/>
</dbReference>
<dbReference type="InterPro" id="IPR015943">
    <property type="entry name" value="WD40/YVTN_repeat-like_dom_sf"/>
</dbReference>
<reference evidence="16 17" key="2">
    <citation type="submission" date="2018-07" db="EMBL/GenBank/DDBJ databases">
        <title>Genome sequencing of oomycete isolates from Chile give support for New Zealand origin for Phytophthora kernoviae and make available the first Nothophytophthora sp. genome.</title>
        <authorList>
            <person name="Studholme D.J."/>
            <person name="Sanfuentes E."/>
            <person name="Panda P."/>
            <person name="Hill R."/>
            <person name="Sambles C."/>
            <person name="Grant M."/>
            <person name="Williams N.M."/>
            <person name="Mcdougal R.L."/>
        </authorList>
    </citation>
    <scope>NUCLEOTIDE SEQUENCE [LARGE SCALE GENOMIC DNA]</scope>
    <source>
        <strain evidence="14">Chile2</strain>
        <strain evidence="15">Chile4</strain>
    </source>
</reference>
<dbReference type="SMART" id="SM00320">
    <property type="entry name" value="WD40"/>
    <property type="match status" value="3"/>
</dbReference>
<dbReference type="FunFam" id="3.40.50.620:FF:000036">
    <property type="entry name" value="Glutamine-dependent NAD(+) synthetase"/>
    <property type="match status" value="1"/>
</dbReference>
<dbReference type="InterPro" id="IPR014445">
    <property type="entry name" value="Gln-dep_NAD_synthase"/>
</dbReference>
<evidence type="ECO:0000256" key="4">
    <source>
        <dbReference type="ARBA" id="ARBA00022598"/>
    </source>
</evidence>
<evidence type="ECO:0000256" key="1">
    <source>
        <dbReference type="ARBA" id="ARBA00005188"/>
    </source>
</evidence>
<dbReference type="SUPFAM" id="SSF52402">
    <property type="entry name" value="Adenine nucleotide alpha hydrolases-like"/>
    <property type="match status" value="1"/>
</dbReference>
<dbReference type="Pfam" id="PF00400">
    <property type="entry name" value="WD40"/>
    <property type="match status" value="1"/>
</dbReference>
<protein>
    <recommendedName>
        <fullName evidence="3">NAD(+) synthase (glutamine-hydrolyzing)</fullName>
        <ecNumber evidence="3">6.3.5.1</ecNumber>
    </recommendedName>
    <alternativeName>
        <fullName evidence="8">NAD(+) synthase [glutamine-hydrolyzing]</fullName>
    </alternativeName>
</protein>
<dbReference type="GO" id="GO:0005737">
    <property type="term" value="C:cytoplasm"/>
    <property type="evidence" value="ECO:0007669"/>
    <property type="project" value="InterPro"/>
</dbReference>
<feature type="domain" description="CN hydrolase" evidence="11">
    <location>
        <begin position="206"/>
        <end position="482"/>
    </location>
</feature>
<dbReference type="EMBL" id="MBDN02000003">
    <property type="protein sequence ID" value="RLN85988.1"/>
    <property type="molecule type" value="Genomic_DNA"/>
</dbReference>
<dbReference type="CDD" id="cd00553">
    <property type="entry name" value="NAD_synthase"/>
    <property type="match status" value="1"/>
</dbReference>
<organism evidence="14 17">
    <name type="scientific">Phytophthora kernoviae</name>
    <dbReference type="NCBI Taxonomy" id="325452"/>
    <lineage>
        <taxon>Eukaryota</taxon>
        <taxon>Sar</taxon>
        <taxon>Stramenopiles</taxon>
        <taxon>Oomycota</taxon>
        <taxon>Peronosporomycetes</taxon>
        <taxon>Peronosporales</taxon>
        <taxon>Peronosporaceae</taxon>
        <taxon>Phytophthora</taxon>
    </lineage>
</organism>
<dbReference type="InterPro" id="IPR014729">
    <property type="entry name" value="Rossmann-like_a/b/a_fold"/>
</dbReference>
<proteinExistence type="inferred from homology"/>
<dbReference type="EC" id="6.3.5.1" evidence="3"/>